<evidence type="ECO:0000313" key="17">
    <source>
        <dbReference type="EMBL" id="KAG1311142.1"/>
    </source>
</evidence>
<evidence type="ECO:0000256" key="12">
    <source>
        <dbReference type="ARBA" id="ARBA00023242"/>
    </source>
</evidence>
<dbReference type="SMART" id="SM00384">
    <property type="entry name" value="AT_hook"/>
    <property type="match status" value="2"/>
</dbReference>
<gene>
    <name evidence="17" type="ORF">G6F64_004024</name>
</gene>
<evidence type="ECO:0000256" key="8">
    <source>
        <dbReference type="ARBA" id="ARBA00022737"/>
    </source>
</evidence>
<dbReference type="InterPro" id="IPR019775">
    <property type="entry name" value="WD40_repeat_CS"/>
</dbReference>
<keyword evidence="9" id="KW-0378">Hydrolase</keyword>
<dbReference type="InterPro" id="IPR036322">
    <property type="entry name" value="WD40_repeat_dom_sf"/>
</dbReference>
<evidence type="ECO:0000256" key="2">
    <source>
        <dbReference type="ARBA" id="ARBA00004123"/>
    </source>
</evidence>
<protein>
    <recommendedName>
        <fullName evidence="3">proteasome endopeptidase complex</fullName>
        <ecNumber evidence="3">3.4.25.1</ecNumber>
    </recommendedName>
</protein>
<dbReference type="EC" id="3.4.25.1" evidence="3"/>
<feature type="domain" description="Leucine-rich repeat and WD repeat-containing protein 1 WD" evidence="16">
    <location>
        <begin position="607"/>
        <end position="745"/>
    </location>
</feature>
<dbReference type="InterPro" id="IPR000243">
    <property type="entry name" value="Pept_T1A_subB"/>
</dbReference>
<keyword evidence="18" id="KW-1185">Reference proteome</keyword>
<dbReference type="Gene3D" id="2.130.10.10">
    <property type="entry name" value="YVTN repeat-like/Quinoprotein amine dehydrogenase"/>
    <property type="match status" value="1"/>
</dbReference>
<dbReference type="InterPro" id="IPR029055">
    <property type="entry name" value="Ntn_hydrolases_N"/>
</dbReference>
<evidence type="ECO:0000256" key="7">
    <source>
        <dbReference type="ARBA" id="ARBA00022698"/>
    </source>
</evidence>
<dbReference type="InterPro" id="IPR001353">
    <property type="entry name" value="Proteasome_sua/b"/>
</dbReference>
<evidence type="ECO:0000256" key="5">
    <source>
        <dbReference type="ARBA" id="ARBA00022574"/>
    </source>
</evidence>
<feature type="active site" description="Nucleophile" evidence="13">
    <location>
        <position position="12"/>
    </location>
</feature>
<evidence type="ECO:0000256" key="13">
    <source>
        <dbReference type="PIRSR" id="PIRSR600243-1"/>
    </source>
</evidence>
<feature type="region of interest" description="Disordered" evidence="15">
    <location>
        <begin position="240"/>
        <end position="575"/>
    </location>
</feature>
<dbReference type="GO" id="GO:0005737">
    <property type="term" value="C:cytoplasm"/>
    <property type="evidence" value="ECO:0007669"/>
    <property type="project" value="TreeGrafter"/>
</dbReference>
<dbReference type="AlphaFoldDB" id="A0A9P6XDH7"/>
<comment type="subcellular location">
    <subcellularLocation>
        <location evidence="2">Nucleus</location>
    </subcellularLocation>
</comment>
<dbReference type="InterPro" id="IPR015943">
    <property type="entry name" value="WD40/YVTN_repeat-like_dom_sf"/>
</dbReference>
<keyword evidence="8" id="KW-0677">Repeat</keyword>
<evidence type="ECO:0000313" key="18">
    <source>
        <dbReference type="Proteomes" id="UP000716291"/>
    </source>
</evidence>
<dbReference type="OrthoDB" id="7318948at2759"/>
<evidence type="ECO:0000256" key="4">
    <source>
        <dbReference type="ARBA" id="ARBA00022490"/>
    </source>
</evidence>
<name>A0A9P6XDH7_RHIOR</name>
<dbReference type="Proteomes" id="UP000716291">
    <property type="component" value="Unassembled WGS sequence"/>
</dbReference>
<dbReference type="PANTHER" id="PTHR32194">
    <property type="entry name" value="METALLOPROTEASE TLDD"/>
    <property type="match status" value="1"/>
</dbReference>
<evidence type="ECO:0000256" key="14">
    <source>
        <dbReference type="PROSITE-ProRule" id="PRU00221"/>
    </source>
</evidence>
<dbReference type="SUPFAM" id="SSF56235">
    <property type="entry name" value="N-terminal nucleophile aminohydrolases (Ntn hydrolases)"/>
    <property type="match status" value="1"/>
</dbReference>
<accession>A0A9P6XDH7</accession>
<feature type="repeat" description="WD" evidence="14">
    <location>
        <begin position="706"/>
        <end position="748"/>
    </location>
</feature>
<evidence type="ECO:0000256" key="11">
    <source>
        <dbReference type="ARBA" id="ARBA00023145"/>
    </source>
</evidence>
<evidence type="ECO:0000256" key="10">
    <source>
        <dbReference type="ARBA" id="ARBA00022942"/>
    </source>
</evidence>
<dbReference type="Pfam" id="PF00227">
    <property type="entry name" value="Proteasome"/>
    <property type="match status" value="1"/>
</dbReference>
<feature type="compositionally biased region" description="Basic residues" evidence="15">
    <location>
        <begin position="482"/>
        <end position="493"/>
    </location>
</feature>
<dbReference type="PROSITE" id="PS50294">
    <property type="entry name" value="WD_REPEATS_REGION"/>
    <property type="match status" value="1"/>
</dbReference>
<proteinExistence type="predicted"/>
<dbReference type="GO" id="GO:0019774">
    <property type="term" value="C:proteasome core complex, beta-subunit complex"/>
    <property type="evidence" value="ECO:0007669"/>
    <property type="project" value="UniProtKB-ARBA"/>
</dbReference>
<dbReference type="PRINTS" id="PR00141">
    <property type="entry name" value="PROTEASOME"/>
</dbReference>
<feature type="compositionally biased region" description="Basic residues" evidence="15">
    <location>
        <begin position="275"/>
        <end position="289"/>
    </location>
</feature>
<keyword evidence="12" id="KW-0539">Nucleus</keyword>
<dbReference type="Gene3D" id="3.60.20.10">
    <property type="entry name" value="Glutamine Phosphoribosylpyrophosphate, subunit 1, domain 1"/>
    <property type="match status" value="1"/>
</dbReference>
<dbReference type="EMBL" id="JAANQT010000422">
    <property type="protein sequence ID" value="KAG1311142.1"/>
    <property type="molecule type" value="Genomic_DNA"/>
</dbReference>
<comment type="catalytic activity">
    <reaction evidence="1">
        <text>Cleavage of peptide bonds with very broad specificity.</text>
        <dbReference type="EC" id="3.4.25.1"/>
    </reaction>
</comment>
<evidence type="ECO:0000256" key="6">
    <source>
        <dbReference type="ARBA" id="ARBA00022670"/>
    </source>
</evidence>
<dbReference type="PANTHER" id="PTHR32194:SF0">
    <property type="entry name" value="ATP-DEPENDENT PROTEASE SUBUNIT HSLV"/>
    <property type="match status" value="1"/>
</dbReference>
<keyword evidence="5 14" id="KW-0853">WD repeat</keyword>
<evidence type="ECO:0000259" key="16">
    <source>
        <dbReference type="Pfam" id="PF23215"/>
    </source>
</evidence>
<dbReference type="PROSITE" id="PS00678">
    <property type="entry name" value="WD_REPEATS_1"/>
    <property type="match status" value="1"/>
</dbReference>
<keyword evidence="11" id="KW-0865">Zymogen</keyword>
<keyword evidence="4" id="KW-0963">Cytoplasm</keyword>
<dbReference type="InterPro" id="IPR001680">
    <property type="entry name" value="WD40_rpt"/>
</dbReference>
<dbReference type="GO" id="GO:0004298">
    <property type="term" value="F:threonine-type endopeptidase activity"/>
    <property type="evidence" value="ECO:0007669"/>
    <property type="project" value="UniProtKB-KW"/>
</dbReference>
<comment type="caution">
    <text evidence="17">The sequence shown here is derived from an EMBL/GenBank/DDBJ whole genome shotgun (WGS) entry which is preliminary data.</text>
</comment>
<feature type="compositionally biased region" description="Basic and acidic residues" evidence="15">
    <location>
        <begin position="263"/>
        <end position="274"/>
    </location>
</feature>
<dbReference type="CDD" id="cd03762">
    <property type="entry name" value="proteasome_beta_type_6"/>
    <property type="match status" value="1"/>
</dbReference>
<organism evidence="17 18">
    <name type="scientific">Rhizopus oryzae</name>
    <name type="common">Mucormycosis agent</name>
    <name type="synonym">Rhizopus arrhizus var. delemar</name>
    <dbReference type="NCBI Taxonomy" id="64495"/>
    <lineage>
        <taxon>Eukaryota</taxon>
        <taxon>Fungi</taxon>
        <taxon>Fungi incertae sedis</taxon>
        <taxon>Mucoromycota</taxon>
        <taxon>Mucoromycotina</taxon>
        <taxon>Mucoromycetes</taxon>
        <taxon>Mucorales</taxon>
        <taxon>Mucorineae</taxon>
        <taxon>Rhizopodaceae</taxon>
        <taxon>Rhizopus</taxon>
    </lineage>
</organism>
<keyword evidence="10" id="KW-0647">Proteasome</keyword>
<feature type="compositionally biased region" description="Low complexity" evidence="15">
    <location>
        <begin position="403"/>
        <end position="426"/>
    </location>
</feature>
<feature type="compositionally biased region" description="Polar residues" evidence="15">
    <location>
        <begin position="532"/>
        <end position="553"/>
    </location>
</feature>
<dbReference type="InterPro" id="IPR017956">
    <property type="entry name" value="AT_hook_DNA-bd_motif"/>
</dbReference>
<keyword evidence="7" id="KW-0888">Threonine protease</keyword>
<evidence type="ECO:0000256" key="3">
    <source>
        <dbReference type="ARBA" id="ARBA00012039"/>
    </source>
</evidence>
<dbReference type="PROSITE" id="PS00854">
    <property type="entry name" value="PROTEASOME_BETA_1"/>
    <property type="match status" value="1"/>
</dbReference>
<dbReference type="Pfam" id="PF23215">
    <property type="entry name" value="WD_LRWD1"/>
    <property type="match status" value="1"/>
</dbReference>
<dbReference type="InterPro" id="IPR023333">
    <property type="entry name" value="Proteasome_suB-type"/>
</dbReference>
<feature type="compositionally biased region" description="Basic residues" evidence="15">
    <location>
        <begin position="439"/>
        <end position="449"/>
    </location>
</feature>
<sequence>MSLKKGEVNLGTSIMAVAYKDGVILGADSRTTTGAYIANRVTDKLTKVHDKIYCCRSGSAADTQAIADIVHYYLQMYSVNEDEAPTVRTAGALFQELCYQNKDHLMAGIIVAGWDEKDGPSVYNVPLGGSLHKAPFAIGGSGSTYIYGYCDAKYKDDMSREECIEFVKNSLALAMSRDGSSGGVIRMAVITKEGVERLFVPGNELPVMAQPVSIPRIRLILKQPPTDSLSNYENKIESIESQDVRTEHTAPPVILNEGDDDKDDRSSIEEEKEMRHKGRPRGRPRKKSRGEKSEHATRVATVHNLKKKRGRPRKDESTNPKLGSPASKRAKSDKSIANMHGATKKQGFFNKKNKVNSTGRVTQKYIERRDRQRKLPYSSSESSNEDDSGTESGTESHSDSESEISSESSSETDSNFDSGSEVASFESETEAETSEGSYKSRKKSSKRSRRENIIDKNFTNVSLQNIIRRRDKYGNSSEVPKSKRVITRSNRRLNYRESSDEETPYDSDSSGENSDEERSNVQRRKRREPQRGNKQTISKTNSSPNPNQQTELNTGPKVRRRRKRSSSDTSSSTLPLINGKYTLSLAIDGHTEFDTSLIGGYENNFPWCCDFEPHRPGQVQTDVAALAGSHTVLFLDVRQGRYTKKYIHSEKQEIFHCIAWTTLIVDEESDSSSDDDEETCNVLAVAGRLGSIKLLNPLQNECYRYLFGHRDTILRMVFSEFEPRWLFSASADKTVRLWDIGSPTSATDDSICLAKFVLPSYAKEPSALNVSYDLSTVLVGCSDVEQNKDENAAIIQPTSIYPAGDEWHEGCVDDMHIIGQDSNERSPLYNHVVSRGAADMEIVVWNLANSTPEDIDIYKSLDWPESDGCTGLRFKVIEKNGQKVLIAGDYKGKIRIFNIDDGIMSKTLPDNSKEVTEPIKILSHTISNRLIRDVSCSADTRSIIAVDIDSNTFVWRCTDTN</sequence>
<dbReference type="SUPFAM" id="SSF50978">
    <property type="entry name" value="WD40 repeat-like"/>
    <property type="match status" value="1"/>
</dbReference>
<evidence type="ECO:0000256" key="15">
    <source>
        <dbReference type="SAM" id="MobiDB-lite"/>
    </source>
</evidence>
<dbReference type="GO" id="GO:0003677">
    <property type="term" value="F:DNA binding"/>
    <property type="evidence" value="ECO:0007669"/>
    <property type="project" value="InterPro"/>
</dbReference>
<evidence type="ECO:0000256" key="9">
    <source>
        <dbReference type="ARBA" id="ARBA00022801"/>
    </source>
</evidence>
<dbReference type="GO" id="GO:0051603">
    <property type="term" value="P:proteolysis involved in protein catabolic process"/>
    <property type="evidence" value="ECO:0007669"/>
    <property type="project" value="InterPro"/>
</dbReference>
<dbReference type="PROSITE" id="PS51476">
    <property type="entry name" value="PROTEASOME_BETA_2"/>
    <property type="match status" value="1"/>
</dbReference>
<dbReference type="InterPro" id="IPR016050">
    <property type="entry name" value="Proteasome_bsu_CS"/>
</dbReference>
<dbReference type="FunFam" id="3.60.20.10:FF:000010">
    <property type="entry name" value="Proteasome subunit beta type-1"/>
    <property type="match status" value="1"/>
</dbReference>
<dbReference type="PROSITE" id="PS50082">
    <property type="entry name" value="WD_REPEATS_2"/>
    <property type="match status" value="1"/>
</dbReference>
<dbReference type="SMART" id="SM00320">
    <property type="entry name" value="WD40"/>
    <property type="match status" value="2"/>
</dbReference>
<evidence type="ECO:0000256" key="1">
    <source>
        <dbReference type="ARBA" id="ARBA00001198"/>
    </source>
</evidence>
<dbReference type="GO" id="GO:0005634">
    <property type="term" value="C:nucleus"/>
    <property type="evidence" value="ECO:0007669"/>
    <property type="project" value="UniProtKB-SubCell"/>
</dbReference>
<dbReference type="InterPro" id="IPR056160">
    <property type="entry name" value="WD_LRWD1"/>
</dbReference>
<reference evidence="17" key="1">
    <citation type="journal article" date="2020" name="Microb. Genom.">
        <title>Genetic diversity of clinical and environmental Mucorales isolates obtained from an investigation of mucormycosis cases among solid organ transplant recipients.</title>
        <authorList>
            <person name="Nguyen M.H."/>
            <person name="Kaul D."/>
            <person name="Muto C."/>
            <person name="Cheng S.J."/>
            <person name="Richter R.A."/>
            <person name="Bruno V.M."/>
            <person name="Liu G."/>
            <person name="Beyhan S."/>
            <person name="Sundermann A.J."/>
            <person name="Mounaud S."/>
            <person name="Pasculle A.W."/>
            <person name="Nierman W.C."/>
            <person name="Driscoll E."/>
            <person name="Cumbie R."/>
            <person name="Clancy C.J."/>
            <person name="Dupont C.L."/>
        </authorList>
    </citation>
    <scope>NUCLEOTIDE SEQUENCE</scope>
    <source>
        <strain evidence="17">GL11</strain>
    </source>
</reference>
<keyword evidence="6" id="KW-0645">Protease</keyword>